<evidence type="ECO:0000313" key="2">
    <source>
        <dbReference type="EMBL" id="TNN66166.1"/>
    </source>
</evidence>
<feature type="region of interest" description="Disordered" evidence="1">
    <location>
        <begin position="1"/>
        <end position="100"/>
    </location>
</feature>
<protein>
    <submittedName>
        <fullName evidence="2">Uncharacterized protein</fullName>
    </submittedName>
</protein>
<feature type="compositionally biased region" description="Basic and acidic residues" evidence="1">
    <location>
        <begin position="17"/>
        <end position="29"/>
    </location>
</feature>
<reference evidence="2 3" key="1">
    <citation type="submission" date="2019-03" db="EMBL/GenBank/DDBJ databases">
        <title>First draft genome of Liparis tanakae, snailfish: a comprehensive survey of snailfish specific genes.</title>
        <authorList>
            <person name="Kim W."/>
            <person name="Song I."/>
            <person name="Jeong J.-H."/>
            <person name="Kim D."/>
            <person name="Kim S."/>
            <person name="Ryu S."/>
            <person name="Song J.Y."/>
            <person name="Lee S.K."/>
        </authorList>
    </citation>
    <scope>NUCLEOTIDE SEQUENCE [LARGE SCALE GENOMIC DNA]</scope>
    <source>
        <tissue evidence="2">Muscle</tissue>
    </source>
</reference>
<comment type="caution">
    <text evidence="2">The sequence shown here is derived from an EMBL/GenBank/DDBJ whole genome shotgun (WGS) entry which is preliminary data.</text>
</comment>
<proteinExistence type="predicted"/>
<feature type="compositionally biased region" description="Low complexity" evidence="1">
    <location>
        <begin position="76"/>
        <end position="100"/>
    </location>
</feature>
<dbReference type="EMBL" id="SRLO01000224">
    <property type="protein sequence ID" value="TNN66166.1"/>
    <property type="molecule type" value="Genomic_DNA"/>
</dbReference>
<keyword evidence="3" id="KW-1185">Reference proteome</keyword>
<gene>
    <name evidence="2" type="ORF">EYF80_023644</name>
</gene>
<dbReference type="Proteomes" id="UP000314294">
    <property type="component" value="Unassembled WGS sequence"/>
</dbReference>
<evidence type="ECO:0000256" key="1">
    <source>
        <dbReference type="SAM" id="MobiDB-lite"/>
    </source>
</evidence>
<sequence>MEEEKKDSVKKQLHTVNDMKLEMMTEAHLHQPTNLLSLSRKTEPLLSQRASLTGDRQNGEEKVSESDPMVLSRLTSSDSSQEPSSPSSPAEGSSSCWCEEGSAPASTARLWLSAEVLLMMFLSSSSSSS</sequence>
<feature type="compositionally biased region" description="Basic and acidic residues" evidence="1">
    <location>
        <begin position="1"/>
        <end position="10"/>
    </location>
</feature>
<organism evidence="2 3">
    <name type="scientific">Liparis tanakae</name>
    <name type="common">Tanaka's snailfish</name>
    <dbReference type="NCBI Taxonomy" id="230148"/>
    <lineage>
        <taxon>Eukaryota</taxon>
        <taxon>Metazoa</taxon>
        <taxon>Chordata</taxon>
        <taxon>Craniata</taxon>
        <taxon>Vertebrata</taxon>
        <taxon>Euteleostomi</taxon>
        <taxon>Actinopterygii</taxon>
        <taxon>Neopterygii</taxon>
        <taxon>Teleostei</taxon>
        <taxon>Neoteleostei</taxon>
        <taxon>Acanthomorphata</taxon>
        <taxon>Eupercaria</taxon>
        <taxon>Perciformes</taxon>
        <taxon>Cottioidei</taxon>
        <taxon>Cottales</taxon>
        <taxon>Liparidae</taxon>
        <taxon>Liparis</taxon>
    </lineage>
</organism>
<dbReference type="AlphaFoldDB" id="A0A4Z2HK72"/>
<evidence type="ECO:0000313" key="3">
    <source>
        <dbReference type="Proteomes" id="UP000314294"/>
    </source>
</evidence>
<name>A0A4Z2HK72_9TELE</name>
<accession>A0A4Z2HK72</accession>